<accession>A0A1F5EX10</accession>
<dbReference type="AlphaFoldDB" id="A0A1F5EX10"/>
<name>A0A1F5EX10_9BACT</name>
<gene>
    <name evidence="2" type="ORF">A2Y64_01555</name>
</gene>
<protein>
    <submittedName>
        <fullName evidence="2">Uncharacterized protein</fullName>
    </submittedName>
</protein>
<dbReference type="Proteomes" id="UP000177187">
    <property type="component" value="Unassembled WGS sequence"/>
</dbReference>
<reference evidence="2 3" key="1">
    <citation type="journal article" date="2016" name="Nat. Commun.">
        <title>Thousands of microbial genomes shed light on interconnected biogeochemical processes in an aquifer system.</title>
        <authorList>
            <person name="Anantharaman K."/>
            <person name="Brown C.T."/>
            <person name="Hug L.A."/>
            <person name="Sharon I."/>
            <person name="Castelle C.J."/>
            <person name="Probst A.J."/>
            <person name="Thomas B.C."/>
            <person name="Singh A."/>
            <person name="Wilkins M.J."/>
            <person name="Karaoz U."/>
            <person name="Brodie E.L."/>
            <person name="Williams K.H."/>
            <person name="Hubbard S.S."/>
            <person name="Banfield J.F."/>
        </authorList>
    </citation>
    <scope>NUCLEOTIDE SEQUENCE [LARGE SCALE GENOMIC DNA]</scope>
</reference>
<evidence type="ECO:0000313" key="3">
    <source>
        <dbReference type="Proteomes" id="UP000177187"/>
    </source>
</evidence>
<keyword evidence="1" id="KW-1133">Transmembrane helix</keyword>
<evidence type="ECO:0000313" key="2">
    <source>
        <dbReference type="EMBL" id="OGD71905.1"/>
    </source>
</evidence>
<keyword evidence="1" id="KW-0812">Transmembrane</keyword>
<proteinExistence type="predicted"/>
<keyword evidence="1" id="KW-0472">Membrane</keyword>
<sequence>MAAEKAKNGEAVMEMIILKRRMHWSERGFSILFSWVMIALVIAGGFFTSRIIDLLEGYGIYLDLSMEVFWILVIPFIANIYVTRLSQPFYAVTDTRVVMTKSYSKDVAVALPLQEIVRAEIVSKRGGSGNVNIYTSVNSGNRLLITNEGEFGVASMANVAKPENFVNTLNAARRSLSMGGE</sequence>
<organism evidence="2 3">
    <name type="scientific">Candidatus Coatesbacteria bacterium RBG_13_66_14</name>
    <dbReference type="NCBI Taxonomy" id="1817816"/>
    <lineage>
        <taxon>Bacteria</taxon>
        <taxon>Candidatus Coatesiibacteriota</taxon>
    </lineage>
</organism>
<dbReference type="EMBL" id="MFAF01000137">
    <property type="protein sequence ID" value="OGD71905.1"/>
    <property type="molecule type" value="Genomic_DNA"/>
</dbReference>
<comment type="caution">
    <text evidence="2">The sequence shown here is derived from an EMBL/GenBank/DDBJ whole genome shotgun (WGS) entry which is preliminary data.</text>
</comment>
<feature type="transmembrane region" description="Helical" evidence="1">
    <location>
        <begin position="29"/>
        <end position="52"/>
    </location>
</feature>
<evidence type="ECO:0000256" key="1">
    <source>
        <dbReference type="SAM" id="Phobius"/>
    </source>
</evidence>
<feature type="transmembrane region" description="Helical" evidence="1">
    <location>
        <begin position="58"/>
        <end position="82"/>
    </location>
</feature>